<sequence length="406" mass="47087">MKQLSFIHAADLHLDSPMVGLKYLPADILTRVKESTFTALKRLTAEAILRKVDFVIFAGDLFDGEDRSLRAQSRFRTEMLKLAEHDIPVFVVHGNHDHLNGTWVHLDMPENVHIFSHEVEMKPLETKSGTRSHLYGFSYPERHVFEKKIDDYQKIDGADFHIGILHGNESGREEHGNYAPFFIKDLFEKNFDYWALGHIHKRAVLSENPPIIYPGNLQGRNKKEKGPKGFYHVTLKDTDANLEFVETSDIVWQEATVDASSAENFHQILHLCQMTINSLRKEKIGTLLTLYLENVHLENAKEKKSVNNELLELLLEDEREEKEFVWIVELGIAENVQVDREHLMAEANFYEEMFKTLDDHTDIEETLAPLYDHRLGRKYLENLTNLNQKEIVEQAEKLLISLLYQA</sequence>
<comment type="caution">
    <text evidence="3">The sequence shown here is derived from an EMBL/GenBank/DDBJ whole genome shotgun (WGS) entry which is preliminary data.</text>
</comment>
<dbReference type="InterPro" id="IPR014576">
    <property type="entry name" value="Pesterase_YhaO"/>
</dbReference>
<dbReference type="RefSeq" id="WP_133332735.1">
    <property type="nucleotide sequence ID" value="NZ_SMYO01000001.1"/>
</dbReference>
<dbReference type="InterPro" id="IPR004843">
    <property type="entry name" value="Calcineurin-like_PHP"/>
</dbReference>
<accession>A0A4R5W033</accession>
<dbReference type="Gene3D" id="3.60.21.10">
    <property type="match status" value="1"/>
</dbReference>
<dbReference type="InterPro" id="IPR029052">
    <property type="entry name" value="Metallo-depent_PP-like"/>
</dbReference>
<dbReference type="InterPro" id="IPR050535">
    <property type="entry name" value="DNA_Repair-Maintenance_Comp"/>
</dbReference>
<dbReference type="PANTHER" id="PTHR30337:SF7">
    <property type="entry name" value="PHOSPHOESTERASE"/>
    <property type="match status" value="1"/>
</dbReference>
<keyword evidence="3" id="KW-0269">Exonuclease</keyword>
<name>A0A4R5W033_9BACI</name>
<dbReference type="GO" id="GO:0004527">
    <property type="term" value="F:exonuclease activity"/>
    <property type="evidence" value="ECO:0007669"/>
    <property type="project" value="UniProtKB-KW"/>
</dbReference>
<evidence type="ECO:0000313" key="3">
    <source>
        <dbReference type="EMBL" id="TDK65157.1"/>
    </source>
</evidence>
<reference evidence="3 4" key="1">
    <citation type="submission" date="2019-03" db="EMBL/GenBank/DDBJ databases">
        <title>Bacillus niacini sp. nov. a Nicotinate-Metabolizing Mesophile Isolated from Soil.</title>
        <authorList>
            <person name="Zhang G."/>
        </authorList>
    </citation>
    <scope>NUCLEOTIDE SEQUENCE [LARGE SCALE GENOMIC DNA]</scope>
    <source>
        <strain evidence="3 4">WN066</strain>
    </source>
</reference>
<organism evidence="3 4">
    <name type="scientific">Bacillus salipaludis</name>
    <dbReference type="NCBI Taxonomy" id="2547811"/>
    <lineage>
        <taxon>Bacteria</taxon>
        <taxon>Bacillati</taxon>
        <taxon>Bacillota</taxon>
        <taxon>Bacilli</taxon>
        <taxon>Bacillales</taxon>
        <taxon>Bacillaceae</taxon>
        <taxon>Bacillus</taxon>
    </lineage>
</organism>
<feature type="domain" description="Calcineurin-like phosphoesterase" evidence="2">
    <location>
        <begin position="5"/>
        <end position="201"/>
    </location>
</feature>
<keyword evidence="1" id="KW-0378">Hydrolase</keyword>
<dbReference type="CDD" id="cd00840">
    <property type="entry name" value="MPP_Mre11_N"/>
    <property type="match status" value="1"/>
</dbReference>
<evidence type="ECO:0000259" key="2">
    <source>
        <dbReference type="Pfam" id="PF00149"/>
    </source>
</evidence>
<gene>
    <name evidence="3" type="ORF">E2K98_02660</name>
</gene>
<evidence type="ECO:0000256" key="1">
    <source>
        <dbReference type="ARBA" id="ARBA00022801"/>
    </source>
</evidence>
<dbReference type="PIRSF" id="PIRSF033091">
    <property type="entry name" value="Pesterase_YhaO"/>
    <property type="match status" value="1"/>
</dbReference>
<keyword evidence="3" id="KW-0540">Nuclease</keyword>
<dbReference type="InterPro" id="IPR041796">
    <property type="entry name" value="Mre11_N"/>
</dbReference>
<dbReference type="Pfam" id="PF00149">
    <property type="entry name" value="Metallophos"/>
    <property type="match status" value="1"/>
</dbReference>
<protein>
    <submittedName>
        <fullName evidence="3">DNA repair exonuclease</fullName>
    </submittedName>
</protein>
<evidence type="ECO:0000313" key="4">
    <source>
        <dbReference type="Proteomes" id="UP000295132"/>
    </source>
</evidence>
<dbReference type="SUPFAM" id="SSF56300">
    <property type="entry name" value="Metallo-dependent phosphatases"/>
    <property type="match status" value="1"/>
</dbReference>
<dbReference type="Proteomes" id="UP000295132">
    <property type="component" value="Unassembled WGS sequence"/>
</dbReference>
<dbReference type="AlphaFoldDB" id="A0A4R5W033"/>
<proteinExistence type="predicted"/>
<dbReference type="EMBL" id="SMYO01000001">
    <property type="protein sequence ID" value="TDK65157.1"/>
    <property type="molecule type" value="Genomic_DNA"/>
</dbReference>
<dbReference type="PANTHER" id="PTHR30337">
    <property type="entry name" value="COMPONENT OF ATP-DEPENDENT DSDNA EXONUCLEASE"/>
    <property type="match status" value="1"/>
</dbReference>